<dbReference type="Proteomes" id="UP000070250">
    <property type="component" value="Chromosome"/>
</dbReference>
<dbReference type="PATRIC" id="fig|465721.4.peg.2942"/>
<dbReference type="SUPFAM" id="SSF55008">
    <property type="entry name" value="HMA, heavy metal-associated domain"/>
    <property type="match status" value="1"/>
</dbReference>
<evidence type="ECO:0000259" key="2">
    <source>
        <dbReference type="PROSITE" id="PS50846"/>
    </source>
</evidence>
<accession>A0A127FE84</accession>
<dbReference type="CDD" id="cd00371">
    <property type="entry name" value="HMA"/>
    <property type="match status" value="1"/>
</dbReference>
<name>A0A127FE84_STEDE</name>
<evidence type="ECO:0000256" key="1">
    <source>
        <dbReference type="ARBA" id="ARBA00022723"/>
    </source>
</evidence>
<feature type="domain" description="HMA" evidence="2">
    <location>
        <begin position="1"/>
        <end position="63"/>
    </location>
</feature>
<evidence type="ECO:0000313" key="4">
    <source>
        <dbReference type="Proteomes" id="UP000070250"/>
    </source>
</evidence>
<dbReference type="EMBL" id="CP011971">
    <property type="protein sequence ID" value="AMN48141.1"/>
    <property type="molecule type" value="Genomic_DNA"/>
</dbReference>
<organism evidence="3 4">
    <name type="scientific">Steroidobacter denitrificans</name>
    <dbReference type="NCBI Taxonomy" id="465721"/>
    <lineage>
        <taxon>Bacteria</taxon>
        <taxon>Pseudomonadati</taxon>
        <taxon>Pseudomonadota</taxon>
        <taxon>Gammaproteobacteria</taxon>
        <taxon>Steroidobacterales</taxon>
        <taxon>Steroidobacteraceae</taxon>
        <taxon>Steroidobacter</taxon>
    </lineage>
</organism>
<reference evidence="3 4" key="1">
    <citation type="submission" date="2015-06" db="EMBL/GenBank/DDBJ databases">
        <title>A Comprehensive Approach to Explore the Metabolic and Phylogenetic Diversity of Bacterial Steroid Degradation in the Environment: Testosterone as an Example.</title>
        <authorList>
            <person name="Yang F.-C."/>
            <person name="Chen Y.-L."/>
            <person name="Yu C.-P."/>
            <person name="Tang S.-L."/>
            <person name="Wang P.-H."/>
            <person name="Ismail W."/>
            <person name="Wang C.-H."/>
            <person name="Yang C.-Y."/>
            <person name="Chiang Y.-R."/>
        </authorList>
    </citation>
    <scope>NUCLEOTIDE SEQUENCE [LARGE SCALE GENOMIC DNA]</scope>
    <source>
        <strain evidence="3 4">DSM 18526</strain>
    </source>
</reference>
<dbReference type="PROSITE" id="PS01047">
    <property type="entry name" value="HMA_1"/>
    <property type="match status" value="1"/>
</dbReference>
<sequence>MQTFHIQNMTCGGCVRGVTRAIQSVDPAARVHADVPARRVQVVSDQPREIVEATLTKSGYQAVWIAP</sequence>
<dbReference type="AlphaFoldDB" id="A0A127FE84"/>
<protein>
    <submittedName>
        <fullName evidence="3">Heavy metal transport/detoxification protein</fullName>
    </submittedName>
</protein>
<gene>
    <name evidence="3" type="ORF">ACG33_13740</name>
</gene>
<dbReference type="PROSITE" id="PS50846">
    <property type="entry name" value="HMA_2"/>
    <property type="match status" value="1"/>
</dbReference>
<evidence type="ECO:0000313" key="3">
    <source>
        <dbReference type="EMBL" id="AMN48141.1"/>
    </source>
</evidence>
<keyword evidence="4" id="KW-1185">Reference proteome</keyword>
<dbReference type="GO" id="GO:0046872">
    <property type="term" value="F:metal ion binding"/>
    <property type="evidence" value="ECO:0007669"/>
    <property type="project" value="UniProtKB-KW"/>
</dbReference>
<dbReference type="Gene3D" id="3.30.70.100">
    <property type="match status" value="1"/>
</dbReference>
<keyword evidence="1" id="KW-0479">Metal-binding</keyword>
<dbReference type="RefSeq" id="WP_014159574.1">
    <property type="nucleotide sequence ID" value="NZ_CP011971.1"/>
</dbReference>
<proteinExistence type="predicted"/>
<dbReference type="OrthoDB" id="9814359at2"/>
<dbReference type="InterPro" id="IPR036163">
    <property type="entry name" value="HMA_dom_sf"/>
</dbReference>
<dbReference type="KEGG" id="sdf:ACG33_13740"/>
<dbReference type="Pfam" id="PF00403">
    <property type="entry name" value="HMA"/>
    <property type="match status" value="1"/>
</dbReference>
<dbReference type="InterPro" id="IPR017969">
    <property type="entry name" value="Heavy-metal-associated_CS"/>
</dbReference>
<dbReference type="STRING" id="465721.ACG33_13740"/>
<dbReference type="InterPro" id="IPR006121">
    <property type="entry name" value="HMA_dom"/>
</dbReference>